<dbReference type="EMBL" id="GECZ01031248">
    <property type="protein sequence ID" value="JAS38521.1"/>
    <property type="molecule type" value="Transcribed_RNA"/>
</dbReference>
<organism evidence="2">
    <name type="scientific">Cuerna arida</name>
    <dbReference type="NCBI Taxonomy" id="1464854"/>
    <lineage>
        <taxon>Eukaryota</taxon>
        <taxon>Metazoa</taxon>
        <taxon>Ecdysozoa</taxon>
        <taxon>Arthropoda</taxon>
        <taxon>Hexapoda</taxon>
        <taxon>Insecta</taxon>
        <taxon>Pterygota</taxon>
        <taxon>Neoptera</taxon>
        <taxon>Paraneoptera</taxon>
        <taxon>Hemiptera</taxon>
        <taxon>Auchenorrhyncha</taxon>
        <taxon>Membracoidea</taxon>
        <taxon>Cicadellidae</taxon>
        <taxon>Cicadellinae</taxon>
        <taxon>Proconiini</taxon>
        <taxon>Cuerna</taxon>
    </lineage>
</organism>
<name>A0A1B6EKU6_9HEMI</name>
<dbReference type="AlphaFoldDB" id="A0A1B6EKU6"/>
<keyword evidence="1" id="KW-0732">Signal</keyword>
<protein>
    <submittedName>
        <fullName evidence="2">Uncharacterized protein</fullName>
    </submittedName>
</protein>
<evidence type="ECO:0000256" key="1">
    <source>
        <dbReference type="SAM" id="SignalP"/>
    </source>
</evidence>
<evidence type="ECO:0000313" key="2">
    <source>
        <dbReference type="EMBL" id="JAS38521.1"/>
    </source>
</evidence>
<gene>
    <name evidence="2" type="ORF">g.24086</name>
</gene>
<reference evidence="2" key="1">
    <citation type="submission" date="2015-11" db="EMBL/GenBank/DDBJ databases">
        <title>De novo transcriptome assembly of four potential Pierce s Disease insect vectors from Arizona vineyards.</title>
        <authorList>
            <person name="Tassone E.E."/>
        </authorList>
    </citation>
    <scope>NUCLEOTIDE SEQUENCE</scope>
</reference>
<sequence>MKISIIIFLFGLVVVRGFVPVRDEVGIDTGPSDKENLKQIKEIFQKIMQDYVVDEEGYETTVTLETLHCTKVVVRPISSPGVGVALFVTGTFYTCHSLLNYERVCKKPSSECRGKQNWSSTCQASFSLFGGEGNKLRYDGKGKPYCFLKPVF</sequence>
<accession>A0A1B6EKU6</accession>
<feature type="signal peptide" evidence="1">
    <location>
        <begin position="1"/>
        <end position="17"/>
    </location>
</feature>
<proteinExistence type="predicted"/>
<feature type="chain" id="PRO_5008582177" evidence="1">
    <location>
        <begin position="18"/>
        <end position="152"/>
    </location>
</feature>